<evidence type="ECO:0000256" key="2">
    <source>
        <dbReference type="ARBA" id="ARBA00007362"/>
    </source>
</evidence>
<feature type="domain" description="EamA" evidence="8">
    <location>
        <begin position="148"/>
        <end position="284"/>
    </location>
</feature>
<dbReference type="PANTHER" id="PTHR32322">
    <property type="entry name" value="INNER MEMBRANE TRANSPORTER"/>
    <property type="match status" value="1"/>
</dbReference>
<keyword evidence="5 7" id="KW-1133">Transmembrane helix</keyword>
<evidence type="ECO:0000256" key="4">
    <source>
        <dbReference type="ARBA" id="ARBA00022692"/>
    </source>
</evidence>
<comment type="subcellular location">
    <subcellularLocation>
        <location evidence="1">Cell membrane</location>
        <topology evidence="1">Multi-pass membrane protein</topology>
    </subcellularLocation>
</comment>
<dbReference type="SUPFAM" id="SSF103481">
    <property type="entry name" value="Multidrug resistance efflux transporter EmrE"/>
    <property type="match status" value="2"/>
</dbReference>
<dbReference type="InterPro" id="IPR037185">
    <property type="entry name" value="EmrE-like"/>
</dbReference>
<gene>
    <name evidence="9" type="ORF">GCM10009001_22290</name>
</gene>
<evidence type="ECO:0000256" key="6">
    <source>
        <dbReference type="ARBA" id="ARBA00023136"/>
    </source>
</evidence>
<reference evidence="9 10" key="1">
    <citation type="journal article" date="2019" name="Int. J. Syst. Evol. Microbiol.">
        <title>The Global Catalogue of Microorganisms (GCM) 10K type strain sequencing project: providing services to taxonomists for standard genome sequencing and annotation.</title>
        <authorList>
            <consortium name="The Broad Institute Genomics Platform"/>
            <consortium name="The Broad Institute Genome Sequencing Center for Infectious Disease"/>
            <person name="Wu L."/>
            <person name="Ma J."/>
        </authorList>
    </citation>
    <scope>NUCLEOTIDE SEQUENCE [LARGE SCALE GENOMIC DNA]</scope>
    <source>
        <strain evidence="9 10">JCM 15395</strain>
    </source>
</reference>
<protein>
    <submittedName>
        <fullName evidence="9">EamA family transporter</fullName>
    </submittedName>
</protein>
<keyword evidence="4 7" id="KW-0812">Transmembrane</keyword>
<evidence type="ECO:0000256" key="5">
    <source>
        <dbReference type="ARBA" id="ARBA00022989"/>
    </source>
</evidence>
<feature type="transmembrane region" description="Helical" evidence="7">
    <location>
        <begin position="151"/>
        <end position="167"/>
    </location>
</feature>
<dbReference type="RefSeq" id="WP_343813064.1">
    <property type="nucleotide sequence ID" value="NZ_BAAADS010000016.1"/>
</dbReference>
<evidence type="ECO:0000256" key="3">
    <source>
        <dbReference type="ARBA" id="ARBA00022475"/>
    </source>
</evidence>
<dbReference type="InterPro" id="IPR050638">
    <property type="entry name" value="AA-Vitamin_Transporters"/>
</dbReference>
<dbReference type="Pfam" id="PF00892">
    <property type="entry name" value="EamA"/>
    <property type="match status" value="2"/>
</dbReference>
<proteinExistence type="inferred from homology"/>
<keyword evidence="6 7" id="KW-0472">Membrane</keyword>
<feature type="transmembrane region" description="Helical" evidence="7">
    <location>
        <begin position="244"/>
        <end position="263"/>
    </location>
</feature>
<organism evidence="9 10">
    <name type="scientific">Virgibacillus siamensis</name>
    <dbReference type="NCBI Taxonomy" id="480071"/>
    <lineage>
        <taxon>Bacteria</taxon>
        <taxon>Bacillati</taxon>
        <taxon>Bacillota</taxon>
        <taxon>Bacilli</taxon>
        <taxon>Bacillales</taxon>
        <taxon>Bacillaceae</taxon>
        <taxon>Virgibacillus</taxon>
    </lineage>
</organism>
<feature type="transmembrane region" description="Helical" evidence="7">
    <location>
        <begin position="211"/>
        <end position="232"/>
    </location>
</feature>
<feature type="transmembrane region" description="Helical" evidence="7">
    <location>
        <begin position="64"/>
        <end position="86"/>
    </location>
</feature>
<feature type="domain" description="EamA" evidence="8">
    <location>
        <begin position="3"/>
        <end position="136"/>
    </location>
</feature>
<evidence type="ECO:0000256" key="7">
    <source>
        <dbReference type="SAM" id="Phobius"/>
    </source>
</evidence>
<keyword evidence="3" id="KW-1003">Cell membrane</keyword>
<feature type="transmembrane region" description="Helical" evidence="7">
    <location>
        <begin position="179"/>
        <end position="199"/>
    </location>
</feature>
<accession>A0ABN1G5Y3</accession>
<dbReference type="EMBL" id="BAAADS010000016">
    <property type="protein sequence ID" value="GAA0604640.1"/>
    <property type="molecule type" value="Genomic_DNA"/>
</dbReference>
<sequence length="303" mass="32876">MIKIYILLLLVMLMWGLNVSAIKVLVAAIDPILLTSFRVMTAGLMVLVICKVMGIFRLPYKHEWLTILYIAVFNVILHHSLVALGLEITSGINGALILGMMPLVTVMMAFIVLRQRITWLRTSGFLLGFVGVVITTLSGAGGLAAISLGDVFVLLGVLVQGFSFMLISKLKPTLDPRLATGYMLALGATVIFIVSQTLGAEVQEMTKLIDWQLGAVFLFSAIFATAFGHMTYNYAIKKVGPAESAIFINLNTLFAVTGAAVFLNEVIKINHVVGFLFILCGVFIGTGALEHVLQSRRQKSANP</sequence>
<feature type="transmembrane region" description="Helical" evidence="7">
    <location>
        <begin position="269"/>
        <end position="289"/>
    </location>
</feature>
<keyword evidence="10" id="KW-1185">Reference proteome</keyword>
<dbReference type="InterPro" id="IPR000620">
    <property type="entry name" value="EamA_dom"/>
</dbReference>
<name>A0ABN1G5Y3_9BACI</name>
<dbReference type="Proteomes" id="UP001500866">
    <property type="component" value="Unassembled WGS sequence"/>
</dbReference>
<dbReference type="PANTHER" id="PTHR32322:SF18">
    <property type="entry name" value="S-ADENOSYLMETHIONINE_S-ADENOSYLHOMOCYSTEINE TRANSPORTER"/>
    <property type="match status" value="1"/>
</dbReference>
<comment type="caution">
    <text evidence="9">The sequence shown here is derived from an EMBL/GenBank/DDBJ whole genome shotgun (WGS) entry which is preliminary data.</text>
</comment>
<evidence type="ECO:0000313" key="9">
    <source>
        <dbReference type="EMBL" id="GAA0604640.1"/>
    </source>
</evidence>
<evidence type="ECO:0000259" key="8">
    <source>
        <dbReference type="Pfam" id="PF00892"/>
    </source>
</evidence>
<comment type="similarity">
    <text evidence="2">Belongs to the EamA transporter family.</text>
</comment>
<evidence type="ECO:0000256" key="1">
    <source>
        <dbReference type="ARBA" id="ARBA00004651"/>
    </source>
</evidence>
<feature type="transmembrane region" description="Helical" evidence="7">
    <location>
        <begin position="125"/>
        <end position="145"/>
    </location>
</feature>
<evidence type="ECO:0000313" key="10">
    <source>
        <dbReference type="Proteomes" id="UP001500866"/>
    </source>
</evidence>
<feature type="transmembrane region" description="Helical" evidence="7">
    <location>
        <begin position="92"/>
        <end position="113"/>
    </location>
</feature>
<feature type="transmembrane region" description="Helical" evidence="7">
    <location>
        <begin position="31"/>
        <end position="52"/>
    </location>
</feature>